<gene>
    <name evidence="1" type="ORF">POTOM_054836</name>
</gene>
<protein>
    <submittedName>
        <fullName evidence="1">Uncharacterized protein</fullName>
    </submittedName>
</protein>
<evidence type="ECO:0000313" key="2">
    <source>
        <dbReference type="Proteomes" id="UP000886885"/>
    </source>
</evidence>
<organism evidence="1 2">
    <name type="scientific">Populus tomentosa</name>
    <name type="common">Chinese white poplar</name>
    <dbReference type="NCBI Taxonomy" id="118781"/>
    <lineage>
        <taxon>Eukaryota</taxon>
        <taxon>Viridiplantae</taxon>
        <taxon>Streptophyta</taxon>
        <taxon>Embryophyta</taxon>
        <taxon>Tracheophyta</taxon>
        <taxon>Spermatophyta</taxon>
        <taxon>Magnoliopsida</taxon>
        <taxon>eudicotyledons</taxon>
        <taxon>Gunneridae</taxon>
        <taxon>Pentapetalae</taxon>
        <taxon>rosids</taxon>
        <taxon>fabids</taxon>
        <taxon>Malpighiales</taxon>
        <taxon>Salicaceae</taxon>
        <taxon>Saliceae</taxon>
        <taxon>Populus</taxon>
    </lineage>
</organism>
<comment type="caution">
    <text evidence="1">The sequence shown here is derived from an EMBL/GenBank/DDBJ whole genome shotgun (WGS) entry which is preliminary data.</text>
</comment>
<dbReference type="Proteomes" id="UP000886885">
    <property type="component" value="Chromosome 17D"/>
</dbReference>
<evidence type="ECO:0000313" key="1">
    <source>
        <dbReference type="EMBL" id="KAG6741572.1"/>
    </source>
</evidence>
<dbReference type="AlphaFoldDB" id="A0A8X7Y381"/>
<dbReference type="EMBL" id="JAAWWB010000034">
    <property type="protein sequence ID" value="KAG6741572.1"/>
    <property type="molecule type" value="Genomic_DNA"/>
</dbReference>
<proteinExistence type="predicted"/>
<name>A0A8X7Y381_POPTO</name>
<dbReference type="OrthoDB" id="850081at2759"/>
<sequence>MLLYATLSSPMVSRVCFIDAATFLTFKFCCYSSSAGAHDILAGKVLNLLLQWCPSTLHCPHSLHSISSLRQGLPYNSNTMAVITKVSVVIPMIMFFASVLALTGEPTIGASPAVLPYVNAPNMSSFFPPPTDEWDLGPAAPPRLGKLAPVPISDLDVAYPFQKALTFSATGITVYREL</sequence>
<keyword evidence="2" id="KW-1185">Reference proteome</keyword>
<accession>A0A8X7Y381</accession>
<reference evidence="1" key="1">
    <citation type="journal article" date="2020" name="bioRxiv">
        <title>Hybrid origin of Populus tomentosa Carr. identified through genome sequencing and phylogenomic analysis.</title>
        <authorList>
            <person name="An X."/>
            <person name="Gao K."/>
            <person name="Chen Z."/>
            <person name="Li J."/>
            <person name="Yang X."/>
            <person name="Yang X."/>
            <person name="Zhou J."/>
            <person name="Guo T."/>
            <person name="Zhao T."/>
            <person name="Huang S."/>
            <person name="Miao D."/>
            <person name="Khan W.U."/>
            <person name="Rao P."/>
            <person name="Ye M."/>
            <person name="Lei B."/>
            <person name="Liao W."/>
            <person name="Wang J."/>
            <person name="Ji L."/>
            <person name="Li Y."/>
            <person name="Guo B."/>
            <person name="Mustafa N.S."/>
            <person name="Li S."/>
            <person name="Yun Q."/>
            <person name="Keller S.R."/>
            <person name="Mao J."/>
            <person name="Zhang R."/>
            <person name="Strauss S.H."/>
        </authorList>
    </citation>
    <scope>NUCLEOTIDE SEQUENCE</scope>
    <source>
        <strain evidence="1">GM15</strain>
        <tissue evidence="1">Leaf</tissue>
    </source>
</reference>